<evidence type="ECO:0000259" key="3">
    <source>
        <dbReference type="Pfam" id="PF17479"/>
    </source>
</evidence>
<evidence type="ECO:0000313" key="5">
    <source>
        <dbReference type="Proteomes" id="UP000192520"/>
    </source>
</evidence>
<dbReference type="SUPFAM" id="SSF159774">
    <property type="entry name" value="YerB-like"/>
    <property type="match status" value="1"/>
</dbReference>
<dbReference type="Gene3D" id="3.50.90.10">
    <property type="entry name" value="YerB-like"/>
    <property type="match status" value="1"/>
</dbReference>
<sequence>MGERGRGFIPRWWLEASRRDMNFRRKRRRLLIKLKRRRLMDELIPIMEQEITIETVNLSRFDNLKSAVKDRCSRIKLWISRLNRRQRILAGSGIGLFLMGLVALVAYLAAPSGALSGAAGKISRRENLTSVEINPPETLKDKESPLDGVLITSEEYTKITARRPLAVIVENHVSSRPSAGLNRADLVYECLAEGGITRFMLFYLRGEAEKIGPVRSLRTYFLDWLAEFGDALVMHIGYAPPYPQSAPASDVLAYISRYGVKSLGLASGRNFWRVVGRRSPHNAFTSTKMLWQKAEAKGWLGMLSFDKWKYKDETALDQRPESQEISLNWDGWGENAYSVKWIYDRKENRYLRENGGEKALEEDGQQIWAKNVVIELSVQTLANDSLNHILYQTIGEGEAVIFLDGEAVNGVWRKADRASRTKFYNAEGEEIEFNRGRTWIMVAPTGSEIVY</sequence>
<reference evidence="5" key="1">
    <citation type="submission" date="2017-03" db="EMBL/GenBank/DDBJ databases">
        <title>Novel pathways for hydrocarbon cycling and metabolic interdependencies in hydrothermal sediment communities.</title>
        <authorList>
            <person name="Dombrowski N."/>
            <person name="Seitz K."/>
            <person name="Teske A."/>
            <person name="Baker B."/>
        </authorList>
    </citation>
    <scope>NUCLEOTIDE SEQUENCE [LARGE SCALE GENOMIC DNA]</scope>
</reference>
<feature type="domain" description="DUF3048" evidence="2">
    <location>
        <begin position="158"/>
        <end position="299"/>
    </location>
</feature>
<comment type="caution">
    <text evidence="4">The sequence shown here is derived from an EMBL/GenBank/DDBJ whole genome shotgun (WGS) entry which is preliminary data.</text>
</comment>
<organism evidence="4 5">
    <name type="scientific">candidate division CPR3 bacterium 4484_211</name>
    <dbReference type="NCBI Taxonomy" id="1968527"/>
    <lineage>
        <taxon>Bacteria</taxon>
        <taxon>Bacteria division CPR3</taxon>
    </lineage>
</organism>
<dbReference type="Pfam" id="PF11258">
    <property type="entry name" value="DUF3048"/>
    <property type="match status" value="1"/>
</dbReference>
<protein>
    <recommendedName>
        <fullName evidence="6">DUF3048 domain-containing protein</fullName>
    </recommendedName>
</protein>
<dbReference type="InterPro" id="IPR023158">
    <property type="entry name" value="YerB-like_sf"/>
</dbReference>
<evidence type="ECO:0008006" key="6">
    <source>
        <dbReference type="Google" id="ProtNLM"/>
    </source>
</evidence>
<dbReference type="InterPro" id="IPR035328">
    <property type="entry name" value="DUF3048_C"/>
</dbReference>
<dbReference type="Pfam" id="PF17479">
    <property type="entry name" value="DUF3048_C"/>
    <property type="match status" value="1"/>
</dbReference>
<dbReference type="EMBL" id="MZGJ01000003">
    <property type="protein sequence ID" value="OQX51501.1"/>
    <property type="molecule type" value="Genomic_DNA"/>
</dbReference>
<dbReference type="STRING" id="1968527.B5M47_00675"/>
<keyword evidence="1" id="KW-1133">Transmembrane helix</keyword>
<proteinExistence type="predicted"/>
<dbReference type="InterPro" id="IPR021416">
    <property type="entry name" value="DUF3048_N"/>
</dbReference>
<feature type="transmembrane region" description="Helical" evidence="1">
    <location>
        <begin position="88"/>
        <end position="110"/>
    </location>
</feature>
<evidence type="ECO:0000256" key="1">
    <source>
        <dbReference type="SAM" id="Phobius"/>
    </source>
</evidence>
<dbReference type="Proteomes" id="UP000192520">
    <property type="component" value="Unassembled WGS sequence"/>
</dbReference>
<keyword evidence="1" id="KW-0472">Membrane</keyword>
<evidence type="ECO:0000313" key="4">
    <source>
        <dbReference type="EMBL" id="OQX51501.1"/>
    </source>
</evidence>
<dbReference type="AlphaFoldDB" id="A0A1W9NZD7"/>
<name>A0A1W9NZD7_UNCC3</name>
<evidence type="ECO:0000259" key="2">
    <source>
        <dbReference type="Pfam" id="PF11258"/>
    </source>
</evidence>
<feature type="domain" description="DUF3048" evidence="3">
    <location>
        <begin position="334"/>
        <end position="440"/>
    </location>
</feature>
<accession>A0A1W9NZD7</accession>
<keyword evidence="1" id="KW-0812">Transmembrane</keyword>
<gene>
    <name evidence="4" type="ORF">B5M47_00675</name>
</gene>